<dbReference type="GeneID" id="24920488"/>
<gene>
    <name evidence="7" type="ORF">GSBLH_T00003386001</name>
</gene>
<reference evidence="7" key="1">
    <citation type="submission" date="2010-02" db="EMBL/GenBank/DDBJ databases">
        <title>Sequencing and annotation of the Blastocystis hominis genome.</title>
        <authorList>
            <person name="Wincker P."/>
        </authorList>
    </citation>
    <scope>NUCLEOTIDE SEQUENCE</scope>
    <source>
        <strain evidence="7">Singapore isolate B</strain>
    </source>
</reference>
<feature type="transmembrane region" description="Helical" evidence="6">
    <location>
        <begin position="32"/>
        <end position="50"/>
    </location>
</feature>
<comment type="similarity">
    <text evidence="2">Belongs to the TDE1 family.</text>
</comment>
<feature type="transmembrane region" description="Helical" evidence="6">
    <location>
        <begin position="70"/>
        <end position="92"/>
    </location>
</feature>
<feature type="transmembrane region" description="Helical" evidence="6">
    <location>
        <begin position="188"/>
        <end position="207"/>
    </location>
</feature>
<dbReference type="InParanoid" id="D8M5S6"/>
<evidence type="ECO:0000256" key="4">
    <source>
        <dbReference type="ARBA" id="ARBA00022989"/>
    </source>
</evidence>
<comment type="subcellular location">
    <subcellularLocation>
        <location evidence="1">Membrane</location>
        <topology evidence="1">Multi-pass membrane protein</topology>
    </subcellularLocation>
</comment>
<keyword evidence="3 6" id="KW-0812">Transmembrane</keyword>
<keyword evidence="4 6" id="KW-1133">Transmembrane helix</keyword>
<sequence length="404" mass="45977">MICGLTSCACCCFNALLGCAGNVKKTMSNARYYSVFLIWMLFCIIIQFLPNNDIVNNNLDKVFGRHGIEIVYRASCAIFCSFLLLFLSTLAWPATHHMFLGIFLLILIFFTWLFIWGVDSSSWIGFYRGCARVGSVFYLILQLMAFVDLSFTVHDLLIVKMDETNKRYNYTDKTCCCANQWKSMYITLGVFFTLGSIACCIVFYGLFHKQGVCLGNIVMITLTLLMGITCLCLCLTEKFNRGLLPPATFFLVTVFYLVSALLASPNANCNPYLSSSNYWLTAINVVLNVISGFWMAYRIKSENAEKEDEEAEQKPDAEKGPKLEIPAEDSRQWCLFNLCMVLNSLYLAMMASAWYSGDFTMRPTLVSQFASNSTLWIYFLSIVVGFVLFMYILFAPFINPNRRY</sequence>
<evidence type="ECO:0000256" key="2">
    <source>
        <dbReference type="ARBA" id="ARBA00006665"/>
    </source>
</evidence>
<evidence type="ECO:0000256" key="1">
    <source>
        <dbReference type="ARBA" id="ARBA00004141"/>
    </source>
</evidence>
<dbReference type="PANTHER" id="PTHR10383:SF9">
    <property type="entry name" value="SERINE INCORPORATOR, ISOFORM F"/>
    <property type="match status" value="1"/>
</dbReference>
<feature type="transmembrane region" description="Helical" evidence="6">
    <location>
        <begin position="333"/>
        <end position="355"/>
    </location>
</feature>
<evidence type="ECO:0000313" key="8">
    <source>
        <dbReference type="Proteomes" id="UP000008312"/>
    </source>
</evidence>
<organism evidence="7">
    <name type="scientific">Blastocystis hominis</name>
    <dbReference type="NCBI Taxonomy" id="12968"/>
    <lineage>
        <taxon>Eukaryota</taxon>
        <taxon>Sar</taxon>
        <taxon>Stramenopiles</taxon>
        <taxon>Bigyra</taxon>
        <taxon>Opalozoa</taxon>
        <taxon>Opalinata</taxon>
        <taxon>Blastocystidae</taxon>
        <taxon>Blastocystis</taxon>
    </lineage>
</organism>
<feature type="transmembrane region" description="Helical" evidence="6">
    <location>
        <begin position="243"/>
        <end position="263"/>
    </location>
</feature>
<feature type="transmembrane region" description="Helical" evidence="6">
    <location>
        <begin position="136"/>
        <end position="159"/>
    </location>
</feature>
<dbReference type="AlphaFoldDB" id="D8M5S6"/>
<dbReference type="GO" id="GO:0016020">
    <property type="term" value="C:membrane"/>
    <property type="evidence" value="ECO:0007669"/>
    <property type="project" value="UniProtKB-SubCell"/>
</dbReference>
<feature type="transmembrane region" description="Helical" evidence="6">
    <location>
        <begin position="278"/>
        <end position="297"/>
    </location>
</feature>
<dbReference type="OrthoDB" id="5963193at2759"/>
<feature type="transmembrane region" description="Helical" evidence="6">
    <location>
        <begin position="213"/>
        <end position="236"/>
    </location>
</feature>
<dbReference type="PANTHER" id="PTHR10383">
    <property type="entry name" value="SERINE INCORPORATOR"/>
    <property type="match status" value="1"/>
</dbReference>
<keyword evidence="8" id="KW-1185">Reference proteome</keyword>
<proteinExistence type="inferred from homology"/>
<keyword evidence="5 6" id="KW-0472">Membrane</keyword>
<dbReference type="RefSeq" id="XP_012897573.1">
    <property type="nucleotide sequence ID" value="XM_013042119.1"/>
</dbReference>
<feature type="transmembrane region" description="Helical" evidence="6">
    <location>
        <begin position="99"/>
        <end position="116"/>
    </location>
</feature>
<dbReference type="EMBL" id="FN668661">
    <property type="protein sequence ID" value="CBK23525.2"/>
    <property type="molecule type" value="Genomic_DNA"/>
</dbReference>
<evidence type="ECO:0000256" key="6">
    <source>
        <dbReference type="SAM" id="Phobius"/>
    </source>
</evidence>
<evidence type="ECO:0000256" key="5">
    <source>
        <dbReference type="ARBA" id="ARBA00023136"/>
    </source>
</evidence>
<accession>D8M5S6</accession>
<evidence type="ECO:0000313" key="7">
    <source>
        <dbReference type="EMBL" id="CBK23525.2"/>
    </source>
</evidence>
<dbReference type="InterPro" id="IPR005016">
    <property type="entry name" value="TDE1/TMS"/>
</dbReference>
<feature type="transmembrane region" description="Helical" evidence="6">
    <location>
        <begin position="375"/>
        <end position="398"/>
    </location>
</feature>
<protein>
    <submittedName>
        <fullName evidence="7">Uncharacterized protein</fullName>
    </submittedName>
</protein>
<evidence type="ECO:0000256" key="3">
    <source>
        <dbReference type="ARBA" id="ARBA00022692"/>
    </source>
</evidence>
<name>D8M5S6_BLAHO</name>
<dbReference type="Pfam" id="PF03348">
    <property type="entry name" value="Serinc"/>
    <property type="match status" value="1"/>
</dbReference>
<dbReference type="Proteomes" id="UP000008312">
    <property type="component" value="Unassembled WGS sequence"/>
</dbReference>